<dbReference type="SUPFAM" id="SSF56784">
    <property type="entry name" value="HAD-like"/>
    <property type="match status" value="1"/>
</dbReference>
<sequence>MIKDGNQVIIIGGGYGTCSIVLGVAKDLGINPANVFSGISSFDKNDNFVVTPDKIGFFNCVTGEKITNNFIKSEVISYLKKKEIIKGKVIHVGDGENDLEVWNSGQADLFIGFGVNKTNKKVKDYAPVFVKTVFNFNEYIDQNI</sequence>
<protein>
    <submittedName>
        <fullName evidence="1">Uncharacterized protein</fullName>
    </submittedName>
</protein>
<dbReference type="Proteomes" id="UP000681720">
    <property type="component" value="Unassembled WGS sequence"/>
</dbReference>
<accession>A0A816FI32</accession>
<evidence type="ECO:0000313" key="3">
    <source>
        <dbReference type="Proteomes" id="UP000663834"/>
    </source>
</evidence>
<proteinExistence type="predicted"/>
<comment type="caution">
    <text evidence="1">The sequence shown here is derived from an EMBL/GenBank/DDBJ whole genome shotgun (WGS) entry which is preliminary data.</text>
</comment>
<reference evidence="1" key="1">
    <citation type="submission" date="2021-02" db="EMBL/GenBank/DDBJ databases">
        <authorList>
            <person name="Nowell W R."/>
        </authorList>
    </citation>
    <scope>NUCLEOTIDE SEQUENCE</scope>
</reference>
<dbReference type="InterPro" id="IPR023214">
    <property type="entry name" value="HAD_sf"/>
</dbReference>
<evidence type="ECO:0000313" key="2">
    <source>
        <dbReference type="EMBL" id="CAF3788890.1"/>
    </source>
</evidence>
<gene>
    <name evidence="2" type="ORF">GIL414_LOCUS438</name>
    <name evidence="1" type="ORF">KQP761_LOCUS32241</name>
</gene>
<dbReference type="EMBL" id="CAJOBJ010000048">
    <property type="protein sequence ID" value="CAF3788890.1"/>
    <property type="molecule type" value="Genomic_DNA"/>
</dbReference>
<dbReference type="Gene3D" id="3.40.50.1000">
    <property type="entry name" value="HAD superfamily/HAD-like"/>
    <property type="match status" value="1"/>
</dbReference>
<dbReference type="Proteomes" id="UP000663834">
    <property type="component" value="Unassembled WGS sequence"/>
</dbReference>
<dbReference type="EMBL" id="CAJNOW010017997">
    <property type="protein sequence ID" value="CAF1661894.1"/>
    <property type="molecule type" value="Genomic_DNA"/>
</dbReference>
<organism evidence="1 3">
    <name type="scientific">Rotaria magnacalcarata</name>
    <dbReference type="NCBI Taxonomy" id="392030"/>
    <lineage>
        <taxon>Eukaryota</taxon>
        <taxon>Metazoa</taxon>
        <taxon>Spiralia</taxon>
        <taxon>Gnathifera</taxon>
        <taxon>Rotifera</taxon>
        <taxon>Eurotatoria</taxon>
        <taxon>Bdelloidea</taxon>
        <taxon>Philodinida</taxon>
        <taxon>Philodinidae</taxon>
        <taxon>Rotaria</taxon>
    </lineage>
</organism>
<dbReference type="InterPro" id="IPR036412">
    <property type="entry name" value="HAD-like_sf"/>
</dbReference>
<dbReference type="AlphaFoldDB" id="A0A816FI32"/>
<name>A0A816FI32_9BILA</name>
<evidence type="ECO:0000313" key="1">
    <source>
        <dbReference type="EMBL" id="CAF1661894.1"/>
    </source>
</evidence>